<dbReference type="RefSeq" id="WP_220746985.1">
    <property type="nucleotide sequence ID" value="NZ_BPFH01000001.1"/>
</dbReference>
<evidence type="ECO:0000313" key="3">
    <source>
        <dbReference type="Proteomes" id="UP000786693"/>
    </source>
</evidence>
<dbReference type="EMBL" id="BPFH01000001">
    <property type="protein sequence ID" value="GIT93443.1"/>
    <property type="molecule type" value="Genomic_DNA"/>
</dbReference>
<protein>
    <recommendedName>
        <fullName evidence="4">VWFA domain-containing protein</fullName>
    </recommendedName>
</protein>
<evidence type="ECO:0008006" key="4">
    <source>
        <dbReference type="Google" id="ProtNLM"/>
    </source>
</evidence>
<evidence type="ECO:0000256" key="1">
    <source>
        <dbReference type="SAM" id="Phobius"/>
    </source>
</evidence>
<keyword evidence="1" id="KW-1133">Transmembrane helix</keyword>
<keyword evidence="1" id="KW-0812">Transmembrane</keyword>
<reference evidence="2 3" key="1">
    <citation type="submission" date="2021-05" db="EMBL/GenBank/DDBJ databases">
        <title>Bacteria Genome sequencing.</title>
        <authorList>
            <person name="Takabe Y."/>
            <person name="Nakajima Y."/>
            <person name="Suzuki S."/>
            <person name="Shiozaki T."/>
        </authorList>
    </citation>
    <scope>NUCLEOTIDE SEQUENCE [LARGE SCALE GENOMIC DNA]</scope>
    <source>
        <strain evidence="2 3">AI_62</strain>
    </source>
</reference>
<sequence length="266" mass="28410">MARRRRNRRRGGGLGATLLGAALIVAALAAFGVIGWLVFTESNKPGIDAASLCPEDGPRGHLAILLDTTDPVSATQLQLARNRVGALIEAAPDFTRISFATVRADAGGAVRSLCKPPRDASALTANPRLVAERYETAFLRPVTETLDSLLAVPQADSSPIIETLQRFLAAIPGFTEAGADTRREVILVTDLVQHSEVFSFYRGGDWTSFRASGAVDRLARNLSGAEVRILRLPRPAAPQAAVDDFWVRYLDAQGAARVSPSVLGDL</sequence>
<organism evidence="2 3">
    <name type="scientific">Jannaschia pagri</name>
    <dbReference type="NCBI Taxonomy" id="2829797"/>
    <lineage>
        <taxon>Bacteria</taxon>
        <taxon>Pseudomonadati</taxon>
        <taxon>Pseudomonadota</taxon>
        <taxon>Alphaproteobacteria</taxon>
        <taxon>Rhodobacterales</taxon>
        <taxon>Roseobacteraceae</taxon>
        <taxon>Jannaschia</taxon>
    </lineage>
</organism>
<proteinExistence type="predicted"/>
<comment type="caution">
    <text evidence="2">The sequence shown here is derived from an EMBL/GenBank/DDBJ whole genome shotgun (WGS) entry which is preliminary data.</text>
</comment>
<name>A0ABQ4NG87_9RHOB</name>
<keyword evidence="3" id="KW-1185">Reference proteome</keyword>
<dbReference type="Proteomes" id="UP000786693">
    <property type="component" value="Unassembled WGS sequence"/>
</dbReference>
<accession>A0ABQ4NG87</accession>
<feature type="transmembrane region" description="Helical" evidence="1">
    <location>
        <begin position="12"/>
        <end position="39"/>
    </location>
</feature>
<gene>
    <name evidence="2" type="ORF">JANAI62_00660</name>
</gene>
<keyword evidence="1" id="KW-0472">Membrane</keyword>
<evidence type="ECO:0000313" key="2">
    <source>
        <dbReference type="EMBL" id="GIT93443.1"/>
    </source>
</evidence>